<feature type="region of interest" description="Disordered" evidence="1">
    <location>
        <begin position="119"/>
        <end position="148"/>
    </location>
</feature>
<dbReference type="GO" id="GO:0003677">
    <property type="term" value="F:DNA binding"/>
    <property type="evidence" value="ECO:0007669"/>
    <property type="project" value="UniProtKB-KW"/>
</dbReference>
<protein>
    <submittedName>
        <fullName evidence="2">DNA-binding protein</fullName>
    </submittedName>
</protein>
<sequence>MNRYRELIIVTCVAMALTLGGCKGKDHESHEHASMMSEQAPEGHANIIKGKVLQTMNAAGYTYLQLDTGGQKLWAAIPESKVKEGEEVTLVANMELRNFKSKSLNKVFDRIIFATGMAESSTGEEAPSTNPHSSPGASSMAGGMMGGGSGSLSLPENFHIEKAQGENGYTVGEIYQKRKELNGKTVKVNGYVTKVLTGIMGKNWVHIQDGTGPTKGLVSDLVVTTQDLPNPGDTITVTGKLASDRDFGAGYRYDAIIEDAKIDIISKNLQDLSKK</sequence>
<name>A0A7V2SYL1_9BACT</name>
<feature type="compositionally biased region" description="Low complexity" evidence="1">
    <location>
        <begin position="133"/>
        <end position="142"/>
    </location>
</feature>
<accession>A0A7V2SYL1</accession>
<dbReference type="AlphaFoldDB" id="A0A7V2SYL1"/>
<dbReference type="PROSITE" id="PS51257">
    <property type="entry name" value="PROKAR_LIPOPROTEIN"/>
    <property type="match status" value="1"/>
</dbReference>
<feature type="compositionally biased region" description="Polar residues" evidence="1">
    <location>
        <begin position="119"/>
        <end position="132"/>
    </location>
</feature>
<reference evidence="2" key="1">
    <citation type="journal article" date="2020" name="mSystems">
        <title>Genome- and Community-Level Interaction Insights into Carbon Utilization and Element Cycling Functions of Hydrothermarchaeota in Hydrothermal Sediment.</title>
        <authorList>
            <person name="Zhou Z."/>
            <person name="Liu Y."/>
            <person name="Xu W."/>
            <person name="Pan J."/>
            <person name="Luo Z.H."/>
            <person name="Li M."/>
        </authorList>
    </citation>
    <scope>NUCLEOTIDE SEQUENCE [LARGE SCALE GENOMIC DNA]</scope>
    <source>
        <strain evidence="2">HyVt-503</strain>
    </source>
</reference>
<evidence type="ECO:0000256" key="1">
    <source>
        <dbReference type="SAM" id="MobiDB-lite"/>
    </source>
</evidence>
<gene>
    <name evidence="2" type="ORF">ENJ63_01860</name>
</gene>
<keyword evidence="2" id="KW-0238">DNA-binding</keyword>
<organism evidence="2">
    <name type="scientific">Dissulfuribacter thermophilus</name>
    <dbReference type="NCBI Taxonomy" id="1156395"/>
    <lineage>
        <taxon>Bacteria</taxon>
        <taxon>Pseudomonadati</taxon>
        <taxon>Thermodesulfobacteriota</taxon>
        <taxon>Dissulfuribacteria</taxon>
        <taxon>Dissulfuribacterales</taxon>
        <taxon>Dissulfuribacteraceae</taxon>
        <taxon>Dissulfuribacter</taxon>
    </lineage>
</organism>
<evidence type="ECO:0000313" key="2">
    <source>
        <dbReference type="EMBL" id="HFC46607.1"/>
    </source>
</evidence>
<proteinExistence type="predicted"/>
<comment type="caution">
    <text evidence="2">The sequence shown here is derived from an EMBL/GenBank/DDBJ whole genome shotgun (WGS) entry which is preliminary data.</text>
</comment>
<dbReference type="Proteomes" id="UP000885797">
    <property type="component" value="Unassembled WGS sequence"/>
</dbReference>
<dbReference type="EMBL" id="DRND01000156">
    <property type="protein sequence ID" value="HFC46607.1"/>
    <property type="molecule type" value="Genomic_DNA"/>
</dbReference>